<dbReference type="InterPro" id="IPR039008">
    <property type="entry name" value="IF_rod_dom"/>
</dbReference>
<name>A0A803TVI4_ANOCA</name>
<protein>
    <recommendedName>
        <fullName evidence="6">IF rod domain-containing protein</fullName>
    </recommendedName>
</protein>
<dbReference type="Pfam" id="PF00038">
    <property type="entry name" value="Filament"/>
    <property type="match status" value="1"/>
</dbReference>
<evidence type="ECO:0000259" key="6">
    <source>
        <dbReference type="PROSITE" id="PS51842"/>
    </source>
</evidence>
<dbReference type="InterPro" id="IPR032444">
    <property type="entry name" value="Keratin_2_head"/>
</dbReference>
<comment type="similarity">
    <text evidence="3 4">Belongs to the intermediate filament family.</text>
</comment>
<reference evidence="7 8" key="1">
    <citation type="submission" date="2009-12" db="EMBL/GenBank/DDBJ databases">
        <title>The Genome Sequence of Anolis carolinensis (Green Anole Lizard).</title>
        <authorList>
            <consortium name="The Genome Sequencing Platform"/>
            <person name="Di Palma F."/>
            <person name="Alfoldi J."/>
            <person name="Heiman D."/>
            <person name="Young S."/>
            <person name="Grabherr M."/>
            <person name="Johnson J."/>
            <person name="Lander E.S."/>
            <person name="Lindblad-Toh K."/>
        </authorList>
    </citation>
    <scope>NUCLEOTIDE SEQUENCE [LARGE SCALE GENOMIC DNA]</scope>
    <source>
        <strain evidence="7 8">JBL SC #1</strain>
    </source>
</reference>
<dbReference type="Proteomes" id="UP000001646">
    <property type="component" value="Chromosome 2"/>
</dbReference>
<accession>A0A803TVI4</accession>
<feature type="coiled-coil region" evidence="5">
    <location>
        <begin position="349"/>
        <end position="422"/>
    </location>
</feature>
<evidence type="ECO:0000256" key="2">
    <source>
        <dbReference type="ARBA" id="ARBA00023054"/>
    </source>
</evidence>
<dbReference type="GO" id="GO:0031424">
    <property type="term" value="P:keratinization"/>
    <property type="evidence" value="ECO:0000318"/>
    <property type="project" value="GO_Central"/>
</dbReference>
<dbReference type="PANTHER" id="PTHR45616:SF69">
    <property type="entry name" value="IF ROD DOMAIN-CONTAINING PROTEIN-RELATED"/>
    <property type="match status" value="1"/>
</dbReference>
<keyword evidence="8" id="KW-1185">Reference proteome</keyword>
<dbReference type="SUPFAM" id="SSF64593">
    <property type="entry name" value="Intermediate filament protein, coiled coil region"/>
    <property type="match status" value="3"/>
</dbReference>
<dbReference type="Pfam" id="PF16208">
    <property type="entry name" value="Keratin_2_head"/>
    <property type="match status" value="1"/>
</dbReference>
<dbReference type="SMART" id="SM01391">
    <property type="entry name" value="Filament"/>
    <property type="match status" value="1"/>
</dbReference>
<evidence type="ECO:0000256" key="4">
    <source>
        <dbReference type="RuleBase" id="RU000685"/>
    </source>
</evidence>
<reference evidence="7" key="2">
    <citation type="submission" date="2025-08" db="UniProtKB">
        <authorList>
            <consortium name="Ensembl"/>
        </authorList>
    </citation>
    <scope>IDENTIFICATION</scope>
</reference>
<dbReference type="AlphaFoldDB" id="A0A803TVI4"/>
<sequence length="450" mass="50710">MSRQLNAKTFGSGKKFSAGSAIVFGAGRSQRSMGGGSGSYGLYSQSLYNLGGTKSISRSVVPGDLRRGGGFGGGGGMFSLGGFAAGVRTNGSFVNGRNGSGSFSYPPGHIQEVTVNQNLLAPLNLKIDPEIQEVRKEEREQIKCLNDKFASFIDKVRFLEQQNKILETKLNLLQQQPMPHLKRKADHTFEAYIHGLRKQLESLSTERGRLGSEWKNMQDLVEDFKRRYEEEINKRTTAENEFVLLKKDVDLAYMNKMELKTRTASLDKEVDFLRSLYEEEQAQMQSQVTDTSIILSMDNSRDLDMDVIIAEVKAQYEDMANRSRAEVDAMYQSKFQELQLTAGKHDDALKNSKTEILELNRLIHRLRAETGTVKKQCAFLQSSIAEAEERGETALKDAREKLTKLENATQKSNEELVRLLRDYQELLNVKISLDIEIATYKTLLEGEECR</sequence>
<dbReference type="FunFam" id="1.20.5.170:FF:000004">
    <property type="entry name" value="Keratin, type II cytoskeletal 5"/>
    <property type="match status" value="1"/>
</dbReference>
<dbReference type="InParanoid" id="A0A803TVI4"/>
<dbReference type="GO" id="GO:0030280">
    <property type="term" value="F:structural constituent of skin epidermis"/>
    <property type="evidence" value="ECO:0000318"/>
    <property type="project" value="GO_Central"/>
</dbReference>
<dbReference type="GeneTree" id="ENSGT00940000155862"/>
<evidence type="ECO:0000256" key="5">
    <source>
        <dbReference type="SAM" id="Coils"/>
    </source>
</evidence>
<proteinExistence type="inferred from homology"/>
<keyword evidence="1 4" id="KW-0403">Intermediate filament</keyword>
<gene>
    <name evidence="7" type="primary">LOC100560234</name>
</gene>
<reference evidence="7" key="3">
    <citation type="submission" date="2025-09" db="UniProtKB">
        <authorList>
            <consortium name="Ensembl"/>
        </authorList>
    </citation>
    <scope>IDENTIFICATION</scope>
</reference>
<evidence type="ECO:0000313" key="7">
    <source>
        <dbReference type="Ensembl" id="ENSACAP00000039224.1"/>
    </source>
</evidence>
<dbReference type="GO" id="GO:0045109">
    <property type="term" value="P:intermediate filament organization"/>
    <property type="evidence" value="ECO:0000318"/>
    <property type="project" value="GO_Central"/>
</dbReference>
<evidence type="ECO:0000313" key="8">
    <source>
        <dbReference type="Proteomes" id="UP000001646"/>
    </source>
</evidence>
<dbReference type="PRINTS" id="PR01276">
    <property type="entry name" value="TYPE2KERATIN"/>
</dbReference>
<feature type="domain" description="IF rod" evidence="6">
    <location>
        <begin position="138"/>
        <end position="450"/>
    </location>
</feature>
<dbReference type="GO" id="GO:0045095">
    <property type="term" value="C:keratin filament"/>
    <property type="evidence" value="ECO:0000318"/>
    <property type="project" value="GO_Central"/>
</dbReference>
<evidence type="ECO:0000256" key="3">
    <source>
        <dbReference type="ARBA" id="ARBA00061646"/>
    </source>
</evidence>
<dbReference type="FunFam" id="1.20.5.1160:FF:000001">
    <property type="entry name" value="Keratin type II"/>
    <property type="match status" value="1"/>
</dbReference>
<dbReference type="PROSITE" id="PS51842">
    <property type="entry name" value="IF_ROD_2"/>
    <property type="match status" value="1"/>
</dbReference>
<keyword evidence="2 5" id="KW-0175">Coiled coil</keyword>
<dbReference type="Gene3D" id="1.20.5.1160">
    <property type="entry name" value="Vasodilator-stimulated phosphoprotein"/>
    <property type="match status" value="1"/>
</dbReference>
<evidence type="ECO:0000256" key="1">
    <source>
        <dbReference type="ARBA" id="ARBA00022754"/>
    </source>
</evidence>
<dbReference type="PROSITE" id="PS00226">
    <property type="entry name" value="IF_ROD_1"/>
    <property type="match status" value="1"/>
</dbReference>
<dbReference type="InterPro" id="IPR018039">
    <property type="entry name" value="IF_conserved"/>
</dbReference>
<dbReference type="Gene3D" id="1.20.5.170">
    <property type="match status" value="1"/>
</dbReference>
<dbReference type="Ensembl" id="ENSACAT00000040942.1">
    <property type="protein sequence ID" value="ENSACAP00000039224.1"/>
    <property type="gene ID" value="ENSACAG00000041445.1"/>
</dbReference>
<dbReference type="FunFam" id="1.20.5.500:FF:000001">
    <property type="entry name" value="Type II keratin 23"/>
    <property type="match status" value="1"/>
</dbReference>
<dbReference type="Gene3D" id="1.20.5.500">
    <property type="entry name" value="Single helix bin"/>
    <property type="match status" value="1"/>
</dbReference>
<organism evidence="7 8">
    <name type="scientific">Anolis carolinensis</name>
    <name type="common">Green anole</name>
    <name type="synonym">American chameleon</name>
    <dbReference type="NCBI Taxonomy" id="28377"/>
    <lineage>
        <taxon>Eukaryota</taxon>
        <taxon>Metazoa</taxon>
        <taxon>Chordata</taxon>
        <taxon>Craniata</taxon>
        <taxon>Vertebrata</taxon>
        <taxon>Euteleostomi</taxon>
        <taxon>Lepidosauria</taxon>
        <taxon>Squamata</taxon>
        <taxon>Bifurcata</taxon>
        <taxon>Unidentata</taxon>
        <taxon>Episquamata</taxon>
        <taxon>Toxicofera</taxon>
        <taxon>Iguania</taxon>
        <taxon>Dactyloidae</taxon>
        <taxon>Anolis</taxon>
    </lineage>
</organism>
<dbReference type="PANTHER" id="PTHR45616">
    <property type="entry name" value="GATA-TYPE DOMAIN-CONTAINING PROTEIN"/>
    <property type="match status" value="1"/>
</dbReference>
<dbReference type="InterPro" id="IPR003054">
    <property type="entry name" value="Keratin_II"/>
</dbReference>